<dbReference type="PANTHER" id="PTHR35908">
    <property type="entry name" value="HYPOTHETICAL FUSION PROTEIN"/>
    <property type="match status" value="1"/>
</dbReference>
<dbReference type="Gene3D" id="3.10.180.10">
    <property type="entry name" value="2,3-Dihydroxybiphenyl 1,2-Dioxygenase, domain 1"/>
    <property type="match status" value="1"/>
</dbReference>
<protein>
    <recommendedName>
        <fullName evidence="1">VOC domain-containing protein</fullName>
    </recommendedName>
</protein>
<reference evidence="3" key="1">
    <citation type="submission" date="2016-10" db="EMBL/GenBank/DDBJ databases">
        <authorList>
            <person name="Varghese N."/>
            <person name="Submissions S."/>
        </authorList>
    </citation>
    <scope>NUCLEOTIDE SEQUENCE [LARGE SCALE GENOMIC DNA]</scope>
    <source>
        <strain evidence="3">DSM 22002</strain>
    </source>
</reference>
<dbReference type="OrthoDB" id="5524593at2"/>
<gene>
    <name evidence="2" type="ORF">SAMN04489720_1087</name>
</gene>
<proteinExistence type="predicted"/>
<evidence type="ECO:0000259" key="1">
    <source>
        <dbReference type="PROSITE" id="PS51819"/>
    </source>
</evidence>
<keyword evidence="3" id="KW-1185">Reference proteome</keyword>
<dbReference type="InterPro" id="IPR041581">
    <property type="entry name" value="Glyoxalase_6"/>
</dbReference>
<dbReference type="InterPro" id="IPR037523">
    <property type="entry name" value="VOC_core"/>
</dbReference>
<dbReference type="PANTHER" id="PTHR35908:SF1">
    <property type="entry name" value="CONSERVED PROTEIN"/>
    <property type="match status" value="1"/>
</dbReference>
<dbReference type="SUPFAM" id="SSF54593">
    <property type="entry name" value="Glyoxalase/Bleomycin resistance protein/Dihydroxybiphenyl dioxygenase"/>
    <property type="match status" value="1"/>
</dbReference>
<sequence>MLVVGSIVIRVADLHAQLAFWTAALDYVAREPIDVDFALLRSRSGAGPNVSLDAHPSERVLPPRIHLDLYAEDQRAEVARLEALGAEVVPWDKQPDDADYVIMQDPEGNRFCVIDAAGWDGFVRHRVARA</sequence>
<dbReference type="AlphaFoldDB" id="A0A1G8BX32"/>
<evidence type="ECO:0000313" key="2">
    <source>
        <dbReference type="EMBL" id="SDH37767.1"/>
    </source>
</evidence>
<dbReference type="RefSeq" id="WP_092503140.1">
    <property type="nucleotide sequence ID" value="NZ_LT629695.1"/>
</dbReference>
<dbReference type="Pfam" id="PF18029">
    <property type="entry name" value="Glyoxalase_6"/>
    <property type="match status" value="1"/>
</dbReference>
<feature type="domain" description="VOC" evidence="1">
    <location>
        <begin position="3"/>
        <end position="116"/>
    </location>
</feature>
<accession>A0A1G8BX32</accession>
<organism evidence="2 3">
    <name type="scientific">Agrococcus jejuensis</name>
    <dbReference type="NCBI Taxonomy" id="399736"/>
    <lineage>
        <taxon>Bacteria</taxon>
        <taxon>Bacillati</taxon>
        <taxon>Actinomycetota</taxon>
        <taxon>Actinomycetes</taxon>
        <taxon>Micrococcales</taxon>
        <taxon>Microbacteriaceae</taxon>
        <taxon>Agrococcus</taxon>
    </lineage>
</organism>
<dbReference type="InterPro" id="IPR029068">
    <property type="entry name" value="Glyas_Bleomycin-R_OHBP_Dase"/>
</dbReference>
<dbReference type="CDD" id="cd06587">
    <property type="entry name" value="VOC"/>
    <property type="match status" value="1"/>
</dbReference>
<dbReference type="PROSITE" id="PS51819">
    <property type="entry name" value="VOC"/>
    <property type="match status" value="1"/>
</dbReference>
<dbReference type="EMBL" id="LT629695">
    <property type="protein sequence ID" value="SDH37767.1"/>
    <property type="molecule type" value="Genomic_DNA"/>
</dbReference>
<dbReference type="Proteomes" id="UP000198822">
    <property type="component" value="Chromosome I"/>
</dbReference>
<evidence type="ECO:0000313" key="3">
    <source>
        <dbReference type="Proteomes" id="UP000198822"/>
    </source>
</evidence>
<name>A0A1G8BX32_9MICO</name>
<dbReference type="STRING" id="399736.SAMN04489720_1087"/>